<dbReference type="AlphaFoldDB" id="A0AA96LQJ1"/>
<dbReference type="Proteomes" id="UP001304650">
    <property type="component" value="Chromosome"/>
</dbReference>
<accession>A0AA96LQJ1</accession>
<proteinExistence type="predicted"/>
<dbReference type="EMBL" id="CP130319">
    <property type="protein sequence ID" value="WNR45329.1"/>
    <property type="molecule type" value="Genomic_DNA"/>
</dbReference>
<keyword evidence="2" id="KW-1185">Reference proteome</keyword>
<evidence type="ECO:0000313" key="1">
    <source>
        <dbReference type="EMBL" id="WNR45329.1"/>
    </source>
</evidence>
<evidence type="ECO:0000313" key="2">
    <source>
        <dbReference type="Proteomes" id="UP001304650"/>
    </source>
</evidence>
<protein>
    <submittedName>
        <fullName evidence="1">Uncharacterized protein</fullName>
    </submittedName>
</protein>
<reference evidence="1" key="1">
    <citation type="submission" date="2022-02" db="EMBL/GenBank/DDBJ databases">
        <title>Paenibacillus sp. MBLB1832 Whole Genome Shotgun Sequencing.</title>
        <authorList>
            <person name="Hwang C.Y."/>
            <person name="Cho E.-S."/>
            <person name="Seo M.-J."/>
        </authorList>
    </citation>
    <scope>NUCLEOTIDE SEQUENCE</scope>
    <source>
        <strain evidence="1">MBLB1832</strain>
    </source>
</reference>
<name>A0AA96LQJ1_9BACL</name>
<gene>
    <name evidence="1" type="ORF">MJB10_04105</name>
</gene>
<dbReference type="KEGG" id="proo:MJB10_04105"/>
<organism evidence="1 2">
    <name type="scientific">Paenibacillus roseopurpureus</name>
    <dbReference type="NCBI Taxonomy" id="2918901"/>
    <lineage>
        <taxon>Bacteria</taxon>
        <taxon>Bacillati</taxon>
        <taxon>Bacillota</taxon>
        <taxon>Bacilli</taxon>
        <taxon>Bacillales</taxon>
        <taxon>Paenibacillaceae</taxon>
        <taxon>Paenibacillus</taxon>
    </lineage>
</organism>
<dbReference type="RefSeq" id="WP_314801986.1">
    <property type="nucleotide sequence ID" value="NZ_CP130319.1"/>
</dbReference>
<sequence length="111" mass="13309">MINTEKLENRWKDDYLDLLNYAKQIGDVEWQNEIIQTLTSSTQYNQQNELEIKIDQLWQQFDAVNTKMLELYKQLRETDNKYIASQLVGEVWGLKLQRVEIGRQLNSAYHQ</sequence>